<dbReference type="Pfam" id="PF00929">
    <property type="entry name" value="RNase_T"/>
    <property type="match status" value="1"/>
</dbReference>
<evidence type="ECO:0000256" key="1">
    <source>
        <dbReference type="ARBA" id="ARBA00022722"/>
    </source>
</evidence>
<protein>
    <submittedName>
        <fullName evidence="5">3'-5' exonuclease</fullName>
    </submittedName>
</protein>
<dbReference type="EMBL" id="JAMYQB010000032">
    <property type="protein sequence ID" value="MER9407961.1"/>
    <property type="molecule type" value="Genomic_DNA"/>
</dbReference>
<evidence type="ECO:0000256" key="3">
    <source>
        <dbReference type="ARBA" id="ARBA00022839"/>
    </source>
</evidence>
<evidence type="ECO:0000256" key="2">
    <source>
        <dbReference type="ARBA" id="ARBA00022801"/>
    </source>
</evidence>
<keyword evidence="3 5" id="KW-0269">Exonuclease</keyword>
<accession>A0ABV1Z809</accession>
<reference evidence="5 6" key="1">
    <citation type="journal article" date="2024" name="Proc. Natl. Acad. Sci. U.S.A.">
        <title>The evolutionary genomics of adaptation to stress in wild rhizobium bacteria.</title>
        <authorList>
            <person name="Kehlet-Delgado H."/>
            <person name="Montoya A.P."/>
            <person name="Jensen K.T."/>
            <person name="Wendlandt C.E."/>
            <person name="Dexheimer C."/>
            <person name="Roberts M."/>
            <person name="Torres Martinez L."/>
            <person name="Friesen M.L."/>
            <person name="Griffitts J.S."/>
            <person name="Porter S.S."/>
        </authorList>
    </citation>
    <scope>NUCLEOTIDE SEQUENCE [LARGE SCALE GENOMIC DNA]</scope>
    <source>
        <strain evidence="5 6">M0641</strain>
    </source>
</reference>
<gene>
    <name evidence="5" type="ORF">NKI36_28535</name>
</gene>
<feature type="domain" description="Exonuclease" evidence="4">
    <location>
        <begin position="1"/>
        <end position="165"/>
    </location>
</feature>
<comment type="caution">
    <text evidence="5">The sequence shown here is derived from an EMBL/GenBank/DDBJ whole genome shotgun (WGS) entry which is preliminary data.</text>
</comment>
<name>A0ABV1Z809_9HYPH</name>
<organism evidence="5 6">
    <name type="scientific">Mesorhizobium caraganae</name>
    <dbReference type="NCBI Taxonomy" id="483206"/>
    <lineage>
        <taxon>Bacteria</taxon>
        <taxon>Pseudomonadati</taxon>
        <taxon>Pseudomonadota</taxon>
        <taxon>Alphaproteobacteria</taxon>
        <taxon>Hyphomicrobiales</taxon>
        <taxon>Phyllobacteriaceae</taxon>
        <taxon>Mesorhizobium</taxon>
    </lineage>
</organism>
<evidence type="ECO:0000259" key="4">
    <source>
        <dbReference type="SMART" id="SM00479"/>
    </source>
</evidence>
<dbReference type="InterPro" id="IPR013520">
    <property type="entry name" value="Ribonucl_H"/>
</dbReference>
<dbReference type="Proteomes" id="UP001433071">
    <property type="component" value="Unassembled WGS sequence"/>
</dbReference>
<dbReference type="PANTHER" id="PTHR30231">
    <property type="entry name" value="DNA POLYMERASE III SUBUNIT EPSILON"/>
    <property type="match status" value="1"/>
</dbReference>
<dbReference type="PANTHER" id="PTHR30231:SF4">
    <property type="entry name" value="PROTEIN NEN2"/>
    <property type="match status" value="1"/>
</dbReference>
<dbReference type="GO" id="GO:0004527">
    <property type="term" value="F:exonuclease activity"/>
    <property type="evidence" value="ECO:0007669"/>
    <property type="project" value="UniProtKB-KW"/>
</dbReference>
<keyword evidence="1" id="KW-0540">Nuclease</keyword>
<dbReference type="InterPro" id="IPR036397">
    <property type="entry name" value="RNaseH_sf"/>
</dbReference>
<proteinExistence type="predicted"/>
<evidence type="ECO:0000313" key="6">
    <source>
        <dbReference type="Proteomes" id="UP001433071"/>
    </source>
</evidence>
<dbReference type="RefSeq" id="WP_352561956.1">
    <property type="nucleotide sequence ID" value="NZ_JAMYQB010000032.1"/>
</dbReference>
<dbReference type="Gene3D" id="3.30.420.10">
    <property type="entry name" value="Ribonuclease H-like superfamily/Ribonuclease H"/>
    <property type="match status" value="1"/>
</dbReference>
<dbReference type="InterPro" id="IPR012337">
    <property type="entry name" value="RNaseH-like_sf"/>
</dbReference>
<sequence length="186" mass="20185">MDVEGSGATPPEIVELAITPINELKIGARRWEWRVQPNGPIAAAATRIHGITQDDVAEAPSIDDIAGEIMTWTDGQRIIGHNVRVELETISRSIPDWKPSMAIDTLRLAKATRPGMASYGLENLSQALNISEEAKRLTGGRHHSAAFDTVVTALLFIELVSSIPANSRMTALMDADILNNRQGVLL</sequence>
<evidence type="ECO:0000313" key="5">
    <source>
        <dbReference type="EMBL" id="MER9407961.1"/>
    </source>
</evidence>
<dbReference type="SUPFAM" id="SSF53098">
    <property type="entry name" value="Ribonuclease H-like"/>
    <property type="match status" value="1"/>
</dbReference>
<dbReference type="CDD" id="cd06127">
    <property type="entry name" value="DEDDh"/>
    <property type="match status" value="1"/>
</dbReference>
<dbReference type="SMART" id="SM00479">
    <property type="entry name" value="EXOIII"/>
    <property type="match status" value="1"/>
</dbReference>
<keyword evidence="6" id="KW-1185">Reference proteome</keyword>
<keyword evidence="2" id="KW-0378">Hydrolase</keyword>